<gene>
    <name evidence="2" type="ORF">ESP70_011360</name>
</gene>
<name>A0A5M4FFM1_9ACTN</name>
<dbReference type="InterPro" id="IPR012312">
    <property type="entry name" value="Hemerythrin-like"/>
</dbReference>
<dbReference type="InterPro" id="IPR053206">
    <property type="entry name" value="Dimeric_xanthone_biosynth"/>
</dbReference>
<dbReference type="Gene3D" id="1.20.120.520">
    <property type="entry name" value="nmb1532 protein domain like"/>
    <property type="match status" value="1"/>
</dbReference>
<keyword evidence="3" id="KW-1185">Reference proteome</keyword>
<accession>A0A5M4FFM1</accession>
<dbReference type="RefSeq" id="WP_149689365.1">
    <property type="nucleotide sequence ID" value="NZ_SDPQ02000002.1"/>
</dbReference>
<dbReference type="EMBL" id="SDPQ02000002">
    <property type="protein sequence ID" value="KAA1397926.1"/>
    <property type="molecule type" value="Genomic_DNA"/>
</dbReference>
<dbReference type="PANTHER" id="PTHR38048:SF1">
    <property type="entry name" value="HEMERYTHRIN-LIKE DOMAIN-CONTAINING PROTEIN"/>
    <property type="match status" value="1"/>
</dbReference>
<evidence type="ECO:0000313" key="2">
    <source>
        <dbReference type="EMBL" id="KAA1397926.1"/>
    </source>
</evidence>
<comment type="caution">
    <text evidence="2">The sequence shown here is derived from an EMBL/GenBank/DDBJ whole genome shotgun (WGS) entry which is preliminary data.</text>
</comment>
<sequence>MTEHLTLNTVVHAAFRRTLARFDRALETFPAGSQTRADQLKQAWDFFDEELHHHHHYEEEFFWPALEKTDADLSAVIDLDDEHDAMRAALTQATAAMATLATGPVASAATNARAAIDHLSTVLLDHLAHEERDLEPISAAYKDAPPMRAALAQVKKAHLKNMGNFVEWLQDGADDTDLAGMRKELPPPVIFLFGKLAGRRYRRDIAPTWTTT</sequence>
<protein>
    <recommendedName>
        <fullName evidence="1">Hemerythrin-like domain-containing protein</fullName>
    </recommendedName>
</protein>
<proteinExistence type="predicted"/>
<dbReference type="PANTHER" id="PTHR38048">
    <property type="entry name" value="EXPRESSED PROTEIN"/>
    <property type="match status" value="1"/>
</dbReference>
<dbReference type="Proteomes" id="UP000380867">
    <property type="component" value="Unassembled WGS sequence"/>
</dbReference>
<dbReference type="OrthoDB" id="5197650at2"/>
<evidence type="ECO:0000313" key="3">
    <source>
        <dbReference type="Proteomes" id="UP000380867"/>
    </source>
</evidence>
<reference evidence="2" key="1">
    <citation type="submission" date="2019-09" db="EMBL/GenBank/DDBJ databases">
        <authorList>
            <person name="Li J."/>
        </authorList>
    </citation>
    <scope>NUCLEOTIDE SEQUENCE [LARGE SCALE GENOMIC DNA]</scope>
    <source>
        <strain evidence="2">JCM 14732</strain>
    </source>
</reference>
<evidence type="ECO:0000259" key="1">
    <source>
        <dbReference type="Pfam" id="PF01814"/>
    </source>
</evidence>
<dbReference type="AlphaFoldDB" id="A0A5M4FFM1"/>
<organism evidence="2 3">
    <name type="scientific">Aeromicrobium ginsengisoli</name>
    <dbReference type="NCBI Taxonomy" id="363867"/>
    <lineage>
        <taxon>Bacteria</taxon>
        <taxon>Bacillati</taxon>
        <taxon>Actinomycetota</taxon>
        <taxon>Actinomycetes</taxon>
        <taxon>Propionibacteriales</taxon>
        <taxon>Nocardioidaceae</taxon>
        <taxon>Aeromicrobium</taxon>
    </lineage>
</organism>
<dbReference type="Pfam" id="PF01814">
    <property type="entry name" value="Hemerythrin"/>
    <property type="match status" value="1"/>
</dbReference>
<feature type="domain" description="Hemerythrin-like" evidence="1">
    <location>
        <begin position="12"/>
        <end position="136"/>
    </location>
</feature>